<dbReference type="FunCoup" id="A0A1D3CZW4">
    <property type="interactions" value="3"/>
</dbReference>
<comment type="caution">
    <text evidence="2">The sequence shown here is derived from an EMBL/GenBank/DDBJ whole genome shotgun (WGS) entry which is preliminary data.</text>
</comment>
<protein>
    <submittedName>
        <fullName evidence="2">Arm repeats containing protein</fullName>
    </submittedName>
</protein>
<dbReference type="SMART" id="SM00185">
    <property type="entry name" value="ARM"/>
    <property type="match status" value="3"/>
</dbReference>
<sequence>MAEAAEAVTATARLPVGTHSLPVIRYHGGHFTLLFGLRGSVGQSPLLFRLVEEASVCAEESNRVRGSWLLRNIDPLLPSLNGGIASLHGFSSSSRRHQTPYTSQRAAYTSYTTKSHCSFQATRELGGPYLIWSEQSSPFTLTFTTTSTQLGCYKGIAKLLEPSCLVIYLFVVSLAYMAVDCVVGDDVVRFDRAYDNNDIPEFVRLCNSTCEIEKLEERMHPWAADPETIGALAATQLAIFASREQEPQLKDEIREAGGIEVLVKLLASKELDRKHSAVVALSFLSVDNPQNCIAMFNAGAMPYLIQGMKSDIEGMRAACAQTARNIYVLDIKYRRTFMKGGGIAQLVRFLEIPPNATNVYTQLEAIYHLEDLVGNENEELPEFVQAVKAAGAIPKLKKLQESQCRDQDVVDAANLLLARLAD</sequence>
<dbReference type="PANTHER" id="PTHR23315">
    <property type="entry name" value="U BOX DOMAIN-CONTAINING"/>
    <property type="match status" value="1"/>
</dbReference>
<evidence type="ECO:0000313" key="3">
    <source>
        <dbReference type="Proteomes" id="UP000095192"/>
    </source>
</evidence>
<dbReference type="VEuPathDB" id="ToxoDB:LOC34623981"/>
<keyword evidence="3" id="KW-1185">Reference proteome</keyword>
<dbReference type="InterPro" id="IPR011989">
    <property type="entry name" value="ARM-like"/>
</dbReference>
<proteinExistence type="predicted"/>
<name>A0A1D3CZW4_9EIME</name>
<dbReference type="InterPro" id="IPR000225">
    <property type="entry name" value="Armadillo"/>
</dbReference>
<evidence type="ECO:0000256" key="1">
    <source>
        <dbReference type="PROSITE-ProRule" id="PRU00259"/>
    </source>
</evidence>
<feature type="repeat" description="ARM" evidence="1">
    <location>
        <begin position="257"/>
        <end position="299"/>
    </location>
</feature>
<dbReference type="PANTHER" id="PTHR23315:SF7">
    <property type="entry name" value="U-BOX DOMAIN-CONTAINING PROTEIN 4"/>
    <property type="match status" value="1"/>
</dbReference>
<dbReference type="InterPro" id="IPR016024">
    <property type="entry name" value="ARM-type_fold"/>
</dbReference>
<reference evidence="2 3" key="1">
    <citation type="journal article" date="2016" name="BMC Genomics">
        <title>Comparative genomics reveals Cyclospora cayetanensis possesses coccidia-like metabolism and invasion components but unique surface antigens.</title>
        <authorList>
            <person name="Liu S."/>
            <person name="Wang L."/>
            <person name="Zheng H."/>
            <person name="Xu Z."/>
            <person name="Roellig D.M."/>
            <person name="Li N."/>
            <person name="Frace M.A."/>
            <person name="Tang K."/>
            <person name="Arrowood M.J."/>
            <person name="Moss D.M."/>
            <person name="Zhang L."/>
            <person name="Feng Y."/>
            <person name="Xiao L."/>
        </authorList>
    </citation>
    <scope>NUCLEOTIDE SEQUENCE [LARGE SCALE GENOMIC DNA]</scope>
    <source>
        <strain evidence="2 3">CHN_HEN01</strain>
    </source>
</reference>
<evidence type="ECO:0000313" key="2">
    <source>
        <dbReference type="EMBL" id="OEH76750.1"/>
    </source>
</evidence>
<dbReference type="InParanoid" id="A0A1D3CZW4"/>
<organism evidence="2 3">
    <name type="scientific">Cyclospora cayetanensis</name>
    <dbReference type="NCBI Taxonomy" id="88456"/>
    <lineage>
        <taxon>Eukaryota</taxon>
        <taxon>Sar</taxon>
        <taxon>Alveolata</taxon>
        <taxon>Apicomplexa</taxon>
        <taxon>Conoidasida</taxon>
        <taxon>Coccidia</taxon>
        <taxon>Eucoccidiorida</taxon>
        <taxon>Eimeriorina</taxon>
        <taxon>Eimeriidae</taxon>
        <taxon>Cyclospora</taxon>
    </lineage>
</organism>
<dbReference type="EMBL" id="JROU02001335">
    <property type="protein sequence ID" value="OEH76750.1"/>
    <property type="molecule type" value="Genomic_DNA"/>
</dbReference>
<gene>
    <name evidence="2" type="ORF">cyc_08195</name>
</gene>
<dbReference type="SUPFAM" id="SSF48371">
    <property type="entry name" value="ARM repeat"/>
    <property type="match status" value="1"/>
</dbReference>
<dbReference type="Proteomes" id="UP000095192">
    <property type="component" value="Unassembled WGS sequence"/>
</dbReference>
<dbReference type="VEuPathDB" id="ToxoDB:cyc_08195"/>
<dbReference type="AlphaFoldDB" id="A0A1D3CZW4"/>
<dbReference type="PROSITE" id="PS50176">
    <property type="entry name" value="ARM_REPEAT"/>
    <property type="match status" value="1"/>
</dbReference>
<dbReference type="Gene3D" id="1.25.10.10">
    <property type="entry name" value="Leucine-rich Repeat Variant"/>
    <property type="match status" value="1"/>
</dbReference>
<accession>A0A1D3CZW4</accession>